<organism evidence="4 5">
    <name type="scientific">Treponema succinifaciens (strain ATCC 33096 / DSM 2489 / 6091)</name>
    <dbReference type="NCBI Taxonomy" id="869209"/>
    <lineage>
        <taxon>Bacteria</taxon>
        <taxon>Pseudomonadati</taxon>
        <taxon>Spirochaetota</taxon>
        <taxon>Spirochaetia</taxon>
        <taxon>Spirochaetales</taxon>
        <taxon>Treponemataceae</taxon>
        <taxon>Treponema</taxon>
    </lineage>
</organism>
<feature type="transmembrane region" description="Helical" evidence="2">
    <location>
        <begin position="300"/>
        <end position="319"/>
    </location>
</feature>
<gene>
    <name evidence="4" type="ordered locus">Tresu_0614</name>
</gene>
<dbReference type="eggNOG" id="COG2208">
    <property type="taxonomic scope" value="Bacteria"/>
</dbReference>
<dbReference type="PANTHER" id="PTHR43156:SF2">
    <property type="entry name" value="STAGE II SPORULATION PROTEIN E"/>
    <property type="match status" value="1"/>
</dbReference>
<dbReference type="STRING" id="869209.Tresu_0614"/>
<sequence length="750" mass="84449">MIFVVINIIICAILVYISFSIDKNVKGNSSNASLVNLFLFLGVIFLFMAITIILCLDNSVQHTLLSNPDGTQSLHVELHNSFPAALLSGRFTYLIMGWFAVCSCSYMLVFPDYKKYKTVTFFQVLLFILAVYMVFFAPNAFTSVTLAKGNFLRISSGIVFKGKLSGAFNVSWLTFYNFLYRGLIPAFVCVMVIVRAENTTSKLKQQNMLQNVFGIMLSWVVFWYINLCSEIHPVLNNFAPIGFIPELYFFARSNGNDEIVDARILLMGFVRLLIGFVAPMLASAVFFIILLPVSNVNIRIFELLIYVAIAFVFFVFMLFRRKFKNSELFRNKMYSEDFERDITSIDFNLEANEITGSVFNVFKKYVGSSSMKILIEDGVGNMICIYSSDGDKSFSTPIDQSVADVLLNNHHQIVFREFAQTNNSVASVRSKILGVMDRTNSDAMIMLSEGRQFIGLILLGKKISGNIYSEYDYEVFNKFYSNFFVVGYYVKNIMNEAVVGTVKREIRMSGQIITSIQENMDLIKSKKVDAGYLMVPAHNIGGEFVDMIRLTDTRHIFVIGALSGKGIAASMGMVILKSIIRTFLSETTDFKLLVAKVNTFIRENLPKGTFFAGTFGILDFNTDTMYYINCGIPALLVYTRAYNNVIEVQGEGHILGFVKDVAPYIKVKKVKLSEGDIVMIVTDGIIDTKSLRGDIFGKTRTQTALMENSGYPAEKMAKFTYDALVEFTSKELENDITILVMKYLGNQAQA</sequence>
<feature type="transmembrane region" description="Helical" evidence="2">
    <location>
        <begin position="272"/>
        <end position="294"/>
    </location>
</feature>
<accession>F2NUJ2</accession>
<feature type="transmembrane region" description="Helical" evidence="2">
    <location>
        <begin position="208"/>
        <end position="225"/>
    </location>
</feature>
<protein>
    <submittedName>
        <fullName evidence="4">Protein serine/threonine phosphatase</fullName>
    </submittedName>
</protein>
<dbReference type="OrthoDB" id="9773346at2"/>
<dbReference type="RefSeq" id="WP_013700862.1">
    <property type="nucleotide sequence ID" value="NC_015385.1"/>
</dbReference>
<dbReference type="InterPro" id="IPR052016">
    <property type="entry name" value="Bact_Sigma-Reg"/>
</dbReference>
<dbReference type="GO" id="GO:0016791">
    <property type="term" value="F:phosphatase activity"/>
    <property type="evidence" value="ECO:0007669"/>
    <property type="project" value="TreeGrafter"/>
</dbReference>
<proteinExistence type="predicted"/>
<dbReference type="AlphaFoldDB" id="F2NUJ2"/>
<evidence type="ECO:0000313" key="4">
    <source>
        <dbReference type="EMBL" id="AEB13555.1"/>
    </source>
</evidence>
<dbReference type="GeneID" id="302999833"/>
<feature type="transmembrane region" description="Helical" evidence="2">
    <location>
        <begin position="121"/>
        <end position="141"/>
    </location>
</feature>
<dbReference type="Gene3D" id="3.60.40.10">
    <property type="entry name" value="PPM-type phosphatase domain"/>
    <property type="match status" value="1"/>
</dbReference>
<feature type="domain" description="PPM-type phosphatase" evidence="3">
    <location>
        <begin position="525"/>
        <end position="743"/>
    </location>
</feature>
<dbReference type="PANTHER" id="PTHR43156">
    <property type="entry name" value="STAGE II SPORULATION PROTEIN E-RELATED"/>
    <property type="match status" value="1"/>
</dbReference>
<dbReference type="KEGG" id="tsu:Tresu_0614"/>
<evidence type="ECO:0000256" key="2">
    <source>
        <dbReference type="SAM" id="Phobius"/>
    </source>
</evidence>
<dbReference type="InterPro" id="IPR001932">
    <property type="entry name" value="PPM-type_phosphatase-like_dom"/>
</dbReference>
<keyword evidence="2" id="KW-1133">Transmembrane helix</keyword>
<dbReference type="SMART" id="SM00331">
    <property type="entry name" value="PP2C_SIG"/>
    <property type="match status" value="1"/>
</dbReference>
<keyword evidence="1" id="KW-0378">Hydrolase</keyword>
<keyword evidence="5" id="KW-1185">Reference proteome</keyword>
<dbReference type="Proteomes" id="UP000006852">
    <property type="component" value="Chromosome"/>
</dbReference>
<keyword evidence="2" id="KW-0472">Membrane</keyword>
<evidence type="ECO:0000256" key="1">
    <source>
        <dbReference type="ARBA" id="ARBA00022801"/>
    </source>
</evidence>
<feature type="transmembrane region" description="Helical" evidence="2">
    <location>
        <begin position="91"/>
        <end position="109"/>
    </location>
</feature>
<keyword evidence="2" id="KW-0812">Transmembrane</keyword>
<reference evidence="5" key="2">
    <citation type="submission" date="2011-04" db="EMBL/GenBank/DDBJ databases">
        <title>The complete genome of chromosome of Treponema succinifaciens DSM 2489.</title>
        <authorList>
            <person name="Lucas S."/>
            <person name="Copeland A."/>
            <person name="Lapidus A."/>
            <person name="Bruce D."/>
            <person name="Goodwin L."/>
            <person name="Pitluck S."/>
            <person name="Peters L."/>
            <person name="Kyrpides N."/>
            <person name="Mavromatis K."/>
            <person name="Ivanova N."/>
            <person name="Ovchinnikova G."/>
            <person name="Teshima H."/>
            <person name="Detter J.C."/>
            <person name="Tapia R."/>
            <person name="Han C."/>
            <person name="Land M."/>
            <person name="Hauser L."/>
            <person name="Markowitz V."/>
            <person name="Cheng J.-F."/>
            <person name="Hugenholtz P."/>
            <person name="Woyke T."/>
            <person name="Wu D."/>
            <person name="Gronow S."/>
            <person name="Wellnitz S."/>
            <person name="Brambilla E."/>
            <person name="Klenk H.-P."/>
            <person name="Eisen J.A."/>
        </authorList>
    </citation>
    <scope>NUCLEOTIDE SEQUENCE [LARGE SCALE GENOMIC DNA]</scope>
    <source>
        <strain evidence="5">ATCC 33096 / DSM 2489 / 6091</strain>
    </source>
</reference>
<name>F2NUJ2_TRES6</name>
<dbReference type="Pfam" id="PF07228">
    <property type="entry name" value="SpoIIE"/>
    <property type="match status" value="1"/>
</dbReference>
<dbReference type="HOGENOM" id="CLU_023575_0_0_12"/>
<feature type="transmembrane region" description="Helical" evidence="2">
    <location>
        <begin position="34"/>
        <end position="54"/>
    </location>
</feature>
<evidence type="ECO:0000259" key="3">
    <source>
        <dbReference type="SMART" id="SM00331"/>
    </source>
</evidence>
<reference evidence="4 5" key="1">
    <citation type="journal article" date="2011" name="Stand. Genomic Sci.">
        <title>Complete genome sequence of Treponema succinifaciens type strain (6091).</title>
        <authorList>
            <person name="Han C."/>
            <person name="Gronow S."/>
            <person name="Teshima H."/>
            <person name="Lapidus A."/>
            <person name="Nolan M."/>
            <person name="Lucas S."/>
            <person name="Hammon N."/>
            <person name="Deshpande S."/>
            <person name="Cheng J.F."/>
            <person name="Zeytun A."/>
            <person name="Tapia R."/>
            <person name="Goodwin L."/>
            <person name="Pitluck S."/>
            <person name="Liolios K."/>
            <person name="Pagani I."/>
            <person name="Ivanova N."/>
            <person name="Mavromatis K."/>
            <person name="Mikhailova N."/>
            <person name="Huntemann M."/>
            <person name="Pati A."/>
            <person name="Chen A."/>
            <person name="Palaniappan K."/>
            <person name="Land M."/>
            <person name="Hauser L."/>
            <person name="Brambilla E.M."/>
            <person name="Rohde M."/>
            <person name="Goker M."/>
            <person name="Woyke T."/>
            <person name="Bristow J."/>
            <person name="Eisen J.A."/>
            <person name="Markowitz V."/>
            <person name="Hugenholtz P."/>
            <person name="Kyrpides N.C."/>
            <person name="Klenk H.P."/>
            <person name="Detter J.C."/>
        </authorList>
    </citation>
    <scope>NUCLEOTIDE SEQUENCE [LARGE SCALE GENOMIC DNA]</scope>
    <source>
        <strain evidence="5">ATCC 33096 / DSM 2489 / 6091</strain>
    </source>
</reference>
<dbReference type="EMBL" id="CP002631">
    <property type="protein sequence ID" value="AEB13555.1"/>
    <property type="molecule type" value="Genomic_DNA"/>
</dbReference>
<feature type="transmembrane region" description="Helical" evidence="2">
    <location>
        <begin position="6"/>
        <end position="22"/>
    </location>
</feature>
<evidence type="ECO:0000313" key="5">
    <source>
        <dbReference type="Proteomes" id="UP000006852"/>
    </source>
</evidence>
<dbReference type="InterPro" id="IPR036457">
    <property type="entry name" value="PPM-type-like_dom_sf"/>
</dbReference>
<feature type="transmembrane region" description="Helical" evidence="2">
    <location>
        <begin position="178"/>
        <end position="196"/>
    </location>
</feature>